<keyword evidence="2" id="KW-1185">Reference proteome</keyword>
<dbReference type="SUPFAM" id="SSF52833">
    <property type="entry name" value="Thioredoxin-like"/>
    <property type="match status" value="1"/>
</dbReference>
<dbReference type="EMBL" id="CP013355">
    <property type="protein sequence ID" value="AMC12243.1"/>
    <property type="molecule type" value="Genomic_DNA"/>
</dbReference>
<dbReference type="STRING" id="1622118.Lupro_10050"/>
<dbReference type="OrthoDB" id="6120799at2"/>
<evidence type="ECO:0000313" key="2">
    <source>
        <dbReference type="Proteomes" id="UP000059672"/>
    </source>
</evidence>
<protein>
    <submittedName>
        <fullName evidence="1">Thioredoxin</fullName>
    </submittedName>
</protein>
<evidence type="ECO:0000313" key="1">
    <source>
        <dbReference type="EMBL" id="AMC12243.1"/>
    </source>
</evidence>
<name>A0A0X8G905_9FLAO</name>
<gene>
    <name evidence="1" type="ORF">Lupro_10050</name>
</gene>
<proteinExistence type="predicted"/>
<sequence length="198" mass="22472">MDKLINDSLKKGISYASYRSLIKDLLTQKKSTGKTQTEAILNFSILNDRRMDRLDKTLKVSSETLKSMSLLENKFTFLVIAEGWCGDAAQILPILNKIAETSPLIDLKIVLRDENPELMNQFLTNGNESIPKIIIIDSENSVINSWGPRPMIAAKMVIDYKEKNGRIDADLKKNLQLWYNKDKGINTQEEIIKLLKAS</sequence>
<dbReference type="Gene3D" id="3.40.30.10">
    <property type="entry name" value="Glutaredoxin"/>
    <property type="match status" value="1"/>
</dbReference>
<reference evidence="2" key="1">
    <citation type="submission" date="2015-12" db="EMBL/GenBank/DDBJ databases">
        <title>Complete genome sequence of Lutibacter profundus strain LP1.</title>
        <authorList>
            <person name="Wissuwa J."/>
            <person name="Le Moine Bauer S."/>
            <person name="Stokke R."/>
            <person name="Dahle H."/>
            <person name="Steen I.H."/>
        </authorList>
    </citation>
    <scope>NUCLEOTIDE SEQUENCE [LARGE SCALE GENOMIC DNA]</scope>
    <source>
        <strain evidence="2">LP1</strain>
    </source>
</reference>
<dbReference type="AlphaFoldDB" id="A0A0X8G905"/>
<dbReference type="InterPro" id="IPR036249">
    <property type="entry name" value="Thioredoxin-like_sf"/>
</dbReference>
<dbReference type="PATRIC" id="fig|1622118.3.peg.2072"/>
<dbReference type="Proteomes" id="UP000059672">
    <property type="component" value="Chromosome"/>
</dbReference>
<accession>A0A0X8G905</accession>
<dbReference type="Pfam" id="PF14595">
    <property type="entry name" value="Thioredoxin_9"/>
    <property type="match status" value="1"/>
</dbReference>
<dbReference type="KEGG" id="lut:Lupro_10050"/>
<reference evidence="1 2" key="2">
    <citation type="journal article" date="2016" name="Int. J. Syst. Evol. Microbiol.">
        <title>Lutibacter profundi sp. nov., isolated from a deep-sea hydrothermal system on the Arctic Mid-Ocean Ridge and emended description of the genus Lutibacter.</title>
        <authorList>
            <person name="Le Moine Bauer S."/>
            <person name="Roalkvam I."/>
            <person name="Steen I.H."/>
            <person name="Dahle H."/>
        </authorList>
    </citation>
    <scope>NUCLEOTIDE SEQUENCE [LARGE SCALE GENOMIC DNA]</scope>
    <source>
        <strain evidence="1 2">LP1</strain>
    </source>
</reference>
<organism evidence="1 2">
    <name type="scientific">Lutibacter profundi</name>
    <dbReference type="NCBI Taxonomy" id="1622118"/>
    <lineage>
        <taxon>Bacteria</taxon>
        <taxon>Pseudomonadati</taxon>
        <taxon>Bacteroidota</taxon>
        <taxon>Flavobacteriia</taxon>
        <taxon>Flavobacteriales</taxon>
        <taxon>Flavobacteriaceae</taxon>
        <taxon>Lutibacter</taxon>
    </lineage>
</organism>